<name>A0A0C9R3W8_AMBAM</name>
<dbReference type="EMBL" id="GBZX01001070">
    <property type="protein sequence ID" value="JAG91670.1"/>
    <property type="molecule type" value="mRNA"/>
</dbReference>
<organism evidence="2">
    <name type="scientific">Amblyomma americanum</name>
    <name type="common">Lone star tick</name>
    <dbReference type="NCBI Taxonomy" id="6943"/>
    <lineage>
        <taxon>Eukaryota</taxon>
        <taxon>Metazoa</taxon>
        <taxon>Ecdysozoa</taxon>
        <taxon>Arthropoda</taxon>
        <taxon>Chelicerata</taxon>
        <taxon>Arachnida</taxon>
        <taxon>Acari</taxon>
        <taxon>Parasitiformes</taxon>
        <taxon>Ixodida</taxon>
        <taxon>Ixodoidea</taxon>
        <taxon>Ixodidae</taxon>
        <taxon>Amblyomminae</taxon>
        <taxon>Amblyomma</taxon>
    </lineage>
</organism>
<proteinExistence type="evidence at transcript level"/>
<keyword evidence="1" id="KW-0732">Signal</keyword>
<evidence type="ECO:0000313" key="2">
    <source>
        <dbReference type="EMBL" id="JAG91670.1"/>
    </source>
</evidence>
<sequence length="102" mass="11112">MAQTPKLLLYINLYRSLSLLCTSLLLHASNCLPSESRSPVSHECAHRNGCCSARRALPTYSTLCAPLVEVSPSLHPLLSTAQHRYTVKGSLMCPDISAPFLS</sequence>
<protein>
    <submittedName>
        <fullName evidence="2">Putative secreted protein</fullName>
    </submittedName>
</protein>
<reference evidence="2" key="1">
    <citation type="journal article" date="2015" name="PLoS ONE">
        <title>An Insight into the Sialome of the Lone Star Tick, Amblyomma americanum, with a Glimpse on Its Time Dependent Gene Expression.</title>
        <authorList>
            <person name="Karim S."/>
            <person name="Ribeiro J.M."/>
        </authorList>
    </citation>
    <scope>NUCLEOTIDE SEQUENCE</scope>
    <source>
        <tissue evidence="2">Salivary gland</tissue>
    </source>
</reference>
<accession>A0A0C9R3W8</accession>
<evidence type="ECO:0000256" key="1">
    <source>
        <dbReference type="SAM" id="SignalP"/>
    </source>
</evidence>
<dbReference type="AlphaFoldDB" id="A0A0C9R3W8"/>
<feature type="signal peptide" evidence="1">
    <location>
        <begin position="1"/>
        <end position="31"/>
    </location>
</feature>
<feature type="chain" id="PRO_5002201995" evidence="1">
    <location>
        <begin position="32"/>
        <end position="102"/>
    </location>
</feature>